<comment type="caution">
    <text evidence="2">The sequence shown here is derived from an EMBL/GenBank/DDBJ whole genome shotgun (WGS) entry which is preliminary data.</text>
</comment>
<name>A0A133U4W0_9EURY</name>
<organism evidence="2 3">
    <name type="scientific">candidate division MSBL1 archaeon SCGC-AAA259D14</name>
    <dbReference type="NCBI Taxonomy" id="1698261"/>
    <lineage>
        <taxon>Archaea</taxon>
        <taxon>Methanobacteriati</taxon>
        <taxon>Methanobacteriota</taxon>
        <taxon>candidate division MSBL1</taxon>
    </lineage>
</organism>
<accession>A0A133U4W0</accession>
<feature type="region of interest" description="Disordered" evidence="1">
    <location>
        <begin position="55"/>
        <end position="95"/>
    </location>
</feature>
<protein>
    <submittedName>
        <fullName evidence="2">Uncharacterized protein</fullName>
    </submittedName>
</protein>
<dbReference type="Proteomes" id="UP000070589">
    <property type="component" value="Unassembled WGS sequence"/>
</dbReference>
<evidence type="ECO:0000256" key="1">
    <source>
        <dbReference type="SAM" id="MobiDB-lite"/>
    </source>
</evidence>
<proteinExistence type="predicted"/>
<reference evidence="2 3" key="1">
    <citation type="journal article" date="2016" name="Sci. Rep.">
        <title>Metabolic traits of an uncultured archaeal lineage -MSBL1- from brine pools of the Red Sea.</title>
        <authorList>
            <person name="Mwirichia R."/>
            <person name="Alam I."/>
            <person name="Rashid M."/>
            <person name="Vinu M."/>
            <person name="Ba-Alawi W."/>
            <person name="Anthony Kamau A."/>
            <person name="Kamanda Ngugi D."/>
            <person name="Goker M."/>
            <person name="Klenk H.P."/>
            <person name="Bajic V."/>
            <person name="Stingl U."/>
        </authorList>
    </citation>
    <scope>NUCLEOTIDE SEQUENCE [LARGE SCALE GENOMIC DNA]</scope>
    <source>
        <strain evidence="2">SCGC-AAA259D14</strain>
    </source>
</reference>
<evidence type="ECO:0000313" key="2">
    <source>
        <dbReference type="EMBL" id="KXA89228.1"/>
    </source>
</evidence>
<keyword evidence="3" id="KW-1185">Reference proteome</keyword>
<sequence length="95" mass="10276">MKGKRGRPDSLGSFLLLAESRDGPDVPLASLPISPHSRRLVLPVLPTVVGWRKTFPFARPSSPSGTVRGRGRENREGEGGSWTVRPAEKKKSDGS</sequence>
<evidence type="ECO:0000313" key="3">
    <source>
        <dbReference type="Proteomes" id="UP000070589"/>
    </source>
</evidence>
<gene>
    <name evidence="2" type="ORF">AKJ62_03525</name>
</gene>
<feature type="compositionally biased region" description="Basic and acidic residues" evidence="1">
    <location>
        <begin position="86"/>
        <end position="95"/>
    </location>
</feature>
<dbReference type="AlphaFoldDB" id="A0A133U4W0"/>
<dbReference type="EMBL" id="LHXL01000048">
    <property type="protein sequence ID" value="KXA89228.1"/>
    <property type="molecule type" value="Genomic_DNA"/>
</dbReference>